<dbReference type="InterPro" id="IPR029044">
    <property type="entry name" value="Nucleotide-diphossugar_trans"/>
</dbReference>
<dbReference type="GO" id="GO:0046872">
    <property type="term" value="F:metal ion binding"/>
    <property type="evidence" value="ECO:0007669"/>
    <property type="project" value="UniProtKB-KW"/>
</dbReference>
<evidence type="ECO:0000313" key="9">
    <source>
        <dbReference type="EMBL" id="TBH81581.1"/>
    </source>
</evidence>
<dbReference type="InterPro" id="IPR025877">
    <property type="entry name" value="MobA-like_NTP_Trfase"/>
</dbReference>
<protein>
    <submittedName>
        <fullName evidence="9">Molybdenum cofactor guanylyltransferase</fullName>
    </submittedName>
</protein>
<dbReference type="Proteomes" id="UP000292919">
    <property type="component" value="Unassembled WGS sequence"/>
</dbReference>
<dbReference type="SUPFAM" id="SSF53448">
    <property type="entry name" value="Nucleotide-diphospho-sugar transferases"/>
    <property type="match status" value="1"/>
</dbReference>
<dbReference type="CDD" id="cd02503">
    <property type="entry name" value="MobA"/>
    <property type="match status" value="1"/>
</dbReference>
<reference evidence="9 10" key="1">
    <citation type="submission" date="2018-12" db="EMBL/GenBank/DDBJ databases">
        <title>First genome draft of Desulfovibrio legallis sp. nov.</title>
        <authorList>
            <person name="Ben Dhia O."/>
            <person name="Najjari A."/>
            <person name="Ferjani R."/>
            <person name="Fhoula I."/>
            <person name="Fardeau M.-L."/>
            <person name="Boudabbous A."/>
            <person name="Ouzari H.I."/>
        </authorList>
    </citation>
    <scope>NUCLEOTIDE SEQUENCE [LARGE SCALE GENOMIC DNA]</scope>
    <source>
        <strain evidence="9 10">H1T</strain>
    </source>
</reference>
<keyword evidence="2 9" id="KW-0808">Transferase</keyword>
<keyword evidence="7" id="KW-0501">Molybdenum cofactor biosynthesis</keyword>
<evidence type="ECO:0000256" key="4">
    <source>
        <dbReference type="ARBA" id="ARBA00022741"/>
    </source>
</evidence>
<dbReference type="Pfam" id="PF12804">
    <property type="entry name" value="NTP_transf_3"/>
    <property type="match status" value="1"/>
</dbReference>
<evidence type="ECO:0000256" key="3">
    <source>
        <dbReference type="ARBA" id="ARBA00022723"/>
    </source>
</evidence>
<keyword evidence="1" id="KW-0963">Cytoplasm</keyword>
<comment type="caution">
    <text evidence="9">The sequence shown here is derived from an EMBL/GenBank/DDBJ whole genome shotgun (WGS) entry which is preliminary data.</text>
</comment>
<dbReference type="GO" id="GO:0016779">
    <property type="term" value="F:nucleotidyltransferase activity"/>
    <property type="evidence" value="ECO:0007669"/>
    <property type="project" value="UniProtKB-KW"/>
</dbReference>
<keyword evidence="4" id="KW-0547">Nucleotide-binding</keyword>
<evidence type="ECO:0000256" key="7">
    <source>
        <dbReference type="ARBA" id="ARBA00023150"/>
    </source>
</evidence>
<dbReference type="GO" id="GO:0006777">
    <property type="term" value="P:Mo-molybdopterin cofactor biosynthetic process"/>
    <property type="evidence" value="ECO:0007669"/>
    <property type="project" value="UniProtKB-KW"/>
</dbReference>
<name>A0A6H3FBU6_9BACT</name>
<accession>A0A6H3FBU6</accession>
<sequence length="206" mass="21483">MNKGPVAGVVLAGGLSTRLGQDKAALRLTPQAPDLLARTHALLCTLLPCCWVSCRAECPRPGYDCVWDAVSGQGPLGGVAAALTRARDAGFAAVLALSCDLPFMDAATLTALLDARQAAPPQTVLTCYAQAATGRLETLAAVYEIAALPFLSARSVSGGALHRRIPAHCRHVLPYGPEAARPFFNLNSPQDLAAARAMLTAAAFRH</sequence>
<dbReference type="InterPro" id="IPR013482">
    <property type="entry name" value="Molybde_CF_guanTrfase"/>
</dbReference>
<dbReference type="Gene3D" id="3.90.550.10">
    <property type="entry name" value="Spore Coat Polysaccharide Biosynthesis Protein SpsA, Chain A"/>
    <property type="match status" value="1"/>
</dbReference>
<proteinExistence type="predicted"/>
<keyword evidence="5" id="KW-0460">Magnesium</keyword>
<dbReference type="AlphaFoldDB" id="A0A6H3FBU6"/>
<evidence type="ECO:0000256" key="5">
    <source>
        <dbReference type="ARBA" id="ARBA00022842"/>
    </source>
</evidence>
<dbReference type="EMBL" id="SIXC01000002">
    <property type="protein sequence ID" value="TBH81581.1"/>
    <property type="molecule type" value="Genomic_DNA"/>
</dbReference>
<feature type="domain" description="MobA-like NTP transferase" evidence="8">
    <location>
        <begin position="8"/>
        <end position="146"/>
    </location>
</feature>
<dbReference type="GO" id="GO:0005525">
    <property type="term" value="F:GTP binding"/>
    <property type="evidence" value="ECO:0007669"/>
    <property type="project" value="UniProtKB-KW"/>
</dbReference>
<dbReference type="RefSeq" id="WP_130957764.1">
    <property type="nucleotide sequence ID" value="NZ_JBHSHA010000012.1"/>
</dbReference>
<keyword evidence="10" id="KW-1185">Reference proteome</keyword>
<evidence type="ECO:0000256" key="1">
    <source>
        <dbReference type="ARBA" id="ARBA00022490"/>
    </source>
</evidence>
<gene>
    <name evidence="9" type="ORF">EB812_02105</name>
</gene>
<evidence type="ECO:0000259" key="8">
    <source>
        <dbReference type="Pfam" id="PF12804"/>
    </source>
</evidence>
<dbReference type="PANTHER" id="PTHR19136:SF81">
    <property type="entry name" value="MOLYBDENUM COFACTOR GUANYLYLTRANSFERASE"/>
    <property type="match status" value="1"/>
</dbReference>
<keyword evidence="6" id="KW-0342">GTP-binding</keyword>
<keyword evidence="9" id="KW-0548">Nucleotidyltransferase</keyword>
<evidence type="ECO:0000256" key="2">
    <source>
        <dbReference type="ARBA" id="ARBA00022679"/>
    </source>
</evidence>
<evidence type="ECO:0000313" key="10">
    <source>
        <dbReference type="Proteomes" id="UP000292919"/>
    </source>
</evidence>
<evidence type="ECO:0000256" key="6">
    <source>
        <dbReference type="ARBA" id="ARBA00023134"/>
    </source>
</evidence>
<organism evidence="9 10">
    <name type="scientific">Desulfovibrio legallii</name>
    <dbReference type="NCBI Taxonomy" id="571438"/>
    <lineage>
        <taxon>Bacteria</taxon>
        <taxon>Pseudomonadati</taxon>
        <taxon>Thermodesulfobacteriota</taxon>
        <taxon>Desulfovibrionia</taxon>
        <taxon>Desulfovibrionales</taxon>
        <taxon>Desulfovibrionaceae</taxon>
        <taxon>Desulfovibrio</taxon>
    </lineage>
</organism>
<keyword evidence="3" id="KW-0479">Metal-binding</keyword>
<dbReference type="PANTHER" id="PTHR19136">
    <property type="entry name" value="MOLYBDENUM COFACTOR GUANYLYLTRANSFERASE"/>
    <property type="match status" value="1"/>
</dbReference>